<evidence type="ECO:0000313" key="1">
    <source>
        <dbReference type="EMBL" id="MFC0205196.1"/>
    </source>
</evidence>
<organism evidence="1 2">
    <name type="scientific">Novosphingobium soli</name>
    <dbReference type="NCBI Taxonomy" id="574956"/>
    <lineage>
        <taxon>Bacteria</taxon>
        <taxon>Pseudomonadati</taxon>
        <taxon>Pseudomonadota</taxon>
        <taxon>Alphaproteobacteria</taxon>
        <taxon>Sphingomonadales</taxon>
        <taxon>Sphingomonadaceae</taxon>
        <taxon>Novosphingobium</taxon>
    </lineage>
</organism>
<dbReference type="EMBL" id="JBHLWK010000015">
    <property type="protein sequence ID" value="MFC0205196.1"/>
    <property type="molecule type" value="Genomic_DNA"/>
</dbReference>
<reference evidence="1 2" key="1">
    <citation type="submission" date="2024-09" db="EMBL/GenBank/DDBJ databases">
        <authorList>
            <person name="Sun Q."/>
            <person name="Mori K."/>
        </authorList>
    </citation>
    <scope>NUCLEOTIDE SEQUENCE [LARGE SCALE GENOMIC DNA]</scope>
    <source>
        <strain evidence="1 2">CCM 7706</strain>
    </source>
</reference>
<dbReference type="Proteomes" id="UP001589798">
    <property type="component" value="Unassembled WGS sequence"/>
</dbReference>
<keyword evidence="2" id="KW-1185">Reference proteome</keyword>
<protein>
    <submittedName>
        <fullName evidence="1">Uncharacterized protein</fullName>
    </submittedName>
</protein>
<gene>
    <name evidence="1" type="ORF">ACFFJC_13060</name>
</gene>
<evidence type="ECO:0000313" key="2">
    <source>
        <dbReference type="Proteomes" id="UP001589798"/>
    </source>
</evidence>
<comment type="caution">
    <text evidence="1">The sequence shown here is derived from an EMBL/GenBank/DDBJ whole genome shotgun (WGS) entry which is preliminary data.</text>
</comment>
<proteinExistence type="predicted"/>
<accession>A0ABV6CXT0</accession>
<sequence>MPRLFFPIPRLHPTAGALMLMALVLLPILPAGVPAPLRPAPPSAPGVVLVVAHAPVLM</sequence>
<name>A0ABV6CXT0_9SPHN</name>
<dbReference type="RefSeq" id="WP_379487927.1">
    <property type="nucleotide sequence ID" value="NZ_JBHLWK010000015.1"/>
</dbReference>